<accession>A0A9D4RXE9</accession>
<reference evidence="6" key="2">
    <citation type="submission" date="2020-11" db="EMBL/GenBank/DDBJ databases">
        <authorList>
            <person name="McCartney M.A."/>
            <person name="Auch B."/>
            <person name="Kono T."/>
            <person name="Mallez S."/>
            <person name="Becker A."/>
            <person name="Gohl D.M."/>
            <person name="Silverstein K.A.T."/>
            <person name="Koren S."/>
            <person name="Bechman K.B."/>
            <person name="Herman A."/>
            <person name="Abrahante J.E."/>
            <person name="Garbe J."/>
        </authorList>
    </citation>
    <scope>NUCLEOTIDE SEQUENCE</scope>
    <source>
        <strain evidence="6">Duluth1</strain>
        <tissue evidence="6">Whole animal</tissue>
    </source>
</reference>
<dbReference type="InterPro" id="IPR048366">
    <property type="entry name" value="TNP-like_GBD"/>
</dbReference>
<evidence type="ECO:0000256" key="1">
    <source>
        <dbReference type="SAM" id="Coils"/>
    </source>
</evidence>
<dbReference type="AlphaFoldDB" id="A0A9D4RXE9"/>
<feature type="compositionally biased region" description="Basic and acidic residues" evidence="2">
    <location>
        <begin position="14"/>
        <end position="28"/>
    </location>
</feature>
<evidence type="ECO:0000313" key="6">
    <source>
        <dbReference type="EMBL" id="KAH3882525.1"/>
    </source>
</evidence>
<dbReference type="Pfam" id="PF21789">
    <property type="entry name" value="TNP-like_RNaseH_C"/>
    <property type="match status" value="1"/>
</dbReference>
<gene>
    <name evidence="6" type="ORF">DPMN_006466</name>
</gene>
<feature type="compositionally biased region" description="Basic residues" evidence="2">
    <location>
        <begin position="1"/>
        <end position="13"/>
    </location>
</feature>
<name>A0A9D4RXE9_DREPO</name>
<feature type="domain" description="Transposable element P transposase-like RNase H" evidence="3">
    <location>
        <begin position="460"/>
        <end position="607"/>
    </location>
</feature>
<proteinExistence type="predicted"/>
<sequence>MPVLKRGRSRLSSRKGDSKNHGKQSIDKHSAVNIEISQECEPEAMCDSEIVTASEVIIDKKAFQIFEYTYASDNFFRQCLTTLKSDTSETVTEADEGSLDYADEYYVIINKHAFQYYEHDDLDLFVQSRKARLFSKFKEDCSYIDNDDYVCHKKSNSVRFVQMYDSDDLMKLKLAVSVNEDFSVSIQVHDKKLPSNHEIWSSIPRICTTTFTMSRILREVGRFNICSGNPDPDLQTFIPEGSYLDARDGPSRQGLRTCYTGTSTIISTNCQLLVQSKRCKCCQIYRRTLRTLLSRQEKTPKVDTPKKDWLHCQTPFNKLTPNQKFYKFKQHQEYTKTLEQENEKLKRQIKNEIDKNGVKLSEDESMDFMELLENSIDTESSLYRENENSYKSLFWEQQLKYNQLNDKRKMRWHPMIIKWCILLRSKSSSGYDTLRKSGFVSLPSERLLYDYTHLIENGVGFQPKVVEMLYNEVYKSEDPESVPKWKKIVGILHDEVKIQSDLVYDKQSGKLVGFVDLDKMGNDLNNIDEVLKNEDRQLAKQVLVIMVRGVASSLKFPLAFFATAGVNSDQLFGLLWQAVMILELDLDLATLFITSDGASPNRRFCRLHRGQNEGVIYRAVNDFASDRRYIYFISDPPHLIKTTRNCFSNSYAHKNTRKMWNNGKDVSWLHIVNLYRDHSQDQLYRYCNKLTKEHIDMTSYGCMKVNKAAQVLSETVACALEMLYGDQVSETVTFIRHMDKYFDCLNVRHLNEAQATRKPNLRPYTSVNDDRLNYLTGEFLEYFAQWKNNVETRPGVFSKSEKAGMMLSYQTLEGIEMTVKSVVECVKYCLESGAEFVLTNKFNQDPIEQHFGVQRSSNGADTNPTLQTFANTMVRLRTVGSQMIAPLRGNTKRKLELAPIDNTPLEKRQRRKSK</sequence>
<protein>
    <recommendedName>
        <fullName evidence="8">Transposase</fullName>
    </recommendedName>
</protein>
<feature type="region of interest" description="Disordered" evidence="2">
    <location>
        <begin position="1"/>
        <end position="28"/>
    </location>
</feature>
<evidence type="ECO:0000259" key="3">
    <source>
        <dbReference type="Pfam" id="PF21787"/>
    </source>
</evidence>
<evidence type="ECO:0000259" key="4">
    <source>
        <dbReference type="Pfam" id="PF21788"/>
    </source>
</evidence>
<evidence type="ECO:0000256" key="2">
    <source>
        <dbReference type="SAM" id="MobiDB-lite"/>
    </source>
</evidence>
<dbReference type="EMBL" id="JAIWYP010000001">
    <property type="protein sequence ID" value="KAH3882525.1"/>
    <property type="molecule type" value="Genomic_DNA"/>
</dbReference>
<feature type="coiled-coil region" evidence="1">
    <location>
        <begin position="328"/>
        <end position="355"/>
    </location>
</feature>
<feature type="domain" description="Transposable element P transposase-like GTP-binding insertion" evidence="4">
    <location>
        <begin position="638"/>
        <end position="754"/>
    </location>
</feature>
<keyword evidence="1" id="KW-0175">Coiled coil</keyword>
<dbReference type="Pfam" id="PF21787">
    <property type="entry name" value="TNP-like_RNaseH_N"/>
    <property type="match status" value="1"/>
</dbReference>
<comment type="caution">
    <text evidence="6">The sequence shown here is derived from an EMBL/GenBank/DDBJ whole genome shotgun (WGS) entry which is preliminary data.</text>
</comment>
<dbReference type="Proteomes" id="UP000828390">
    <property type="component" value="Unassembled WGS sequence"/>
</dbReference>
<dbReference type="OrthoDB" id="2441813at2759"/>
<dbReference type="InterPro" id="IPR048365">
    <property type="entry name" value="TNP-like_RNaseH_N"/>
</dbReference>
<feature type="domain" description="Transposable element P transposase-like RNase H C-terminal" evidence="5">
    <location>
        <begin position="840"/>
        <end position="871"/>
    </location>
</feature>
<dbReference type="InterPro" id="IPR048367">
    <property type="entry name" value="TNP-like_RNaseH_C"/>
</dbReference>
<evidence type="ECO:0000313" key="7">
    <source>
        <dbReference type="Proteomes" id="UP000828390"/>
    </source>
</evidence>
<dbReference type="Pfam" id="PF21788">
    <property type="entry name" value="TNP-like_GBD"/>
    <property type="match status" value="1"/>
</dbReference>
<organism evidence="6 7">
    <name type="scientific">Dreissena polymorpha</name>
    <name type="common">Zebra mussel</name>
    <name type="synonym">Mytilus polymorpha</name>
    <dbReference type="NCBI Taxonomy" id="45954"/>
    <lineage>
        <taxon>Eukaryota</taxon>
        <taxon>Metazoa</taxon>
        <taxon>Spiralia</taxon>
        <taxon>Lophotrochozoa</taxon>
        <taxon>Mollusca</taxon>
        <taxon>Bivalvia</taxon>
        <taxon>Autobranchia</taxon>
        <taxon>Heteroconchia</taxon>
        <taxon>Euheterodonta</taxon>
        <taxon>Imparidentia</taxon>
        <taxon>Neoheterodontei</taxon>
        <taxon>Myida</taxon>
        <taxon>Dreissenoidea</taxon>
        <taxon>Dreissenidae</taxon>
        <taxon>Dreissena</taxon>
    </lineage>
</organism>
<evidence type="ECO:0008006" key="8">
    <source>
        <dbReference type="Google" id="ProtNLM"/>
    </source>
</evidence>
<keyword evidence="7" id="KW-1185">Reference proteome</keyword>
<reference evidence="6" key="1">
    <citation type="journal article" date="2019" name="bioRxiv">
        <title>The Genome of the Zebra Mussel, Dreissena polymorpha: A Resource for Invasive Species Research.</title>
        <authorList>
            <person name="McCartney M.A."/>
            <person name="Auch B."/>
            <person name="Kono T."/>
            <person name="Mallez S."/>
            <person name="Zhang Y."/>
            <person name="Obille A."/>
            <person name="Becker A."/>
            <person name="Abrahante J.E."/>
            <person name="Garbe J."/>
            <person name="Badalamenti J.P."/>
            <person name="Herman A."/>
            <person name="Mangelson H."/>
            <person name="Liachko I."/>
            <person name="Sullivan S."/>
            <person name="Sone E.D."/>
            <person name="Koren S."/>
            <person name="Silverstein K.A.T."/>
            <person name="Beckman K.B."/>
            <person name="Gohl D.M."/>
        </authorList>
    </citation>
    <scope>NUCLEOTIDE SEQUENCE</scope>
    <source>
        <strain evidence="6">Duluth1</strain>
        <tissue evidence="6">Whole animal</tissue>
    </source>
</reference>
<evidence type="ECO:0000259" key="5">
    <source>
        <dbReference type="Pfam" id="PF21789"/>
    </source>
</evidence>